<feature type="domain" description="ABC transporter" evidence="11">
    <location>
        <begin position="255"/>
        <end position="499"/>
    </location>
</feature>
<sequence>MAITSIIEMDNISKSFSGNQVLKGVNFDVRKGEIHALMGENGAGKSTLVKVLTGIHSRDNGIIKVKGKEAHFTNPKQAEKQGIIVIHQELNIIPHLTVAQNMFLGKEITYGKSGILNTKKINELTKKSLHELGVGNIKPDDLAGELSVGKQQMVEIARALATNAEVIIMDEPTAALTDREIESLFKVIQSLKQQGVSFVYISHRMEEIFEICDRITILRDGQYIGTENIADTSFEKVVKMMVGRELGDRFPAKNNPIGDVIFQVENLSSKGVFHNISFVVKEGEILGVAGLMGAGRTEVMETIFGYRKKESGTVKLKGKVLNTSHPGNLIDAGIGFITEDRKGKGLVLHSTIRENISLTNFKTISNGGVIVNSKEKMLVDDLIEQLHVKTTGREQVVQSLSGGNQQKVVISKWLGINPRVLILDEPTRGVDIGAKKEIYTIMNELTKNGVAIIMISSELPEVLGVSDRIMVMHEGKISAFLNRNEATQEKIMTAATGGN</sequence>
<evidence type="ECO:0000313" key="13">
    <source>
        <dbReference type="Proteomes" id="UP000621492"/>
    </source>
</evidence>
<dbReference type="InterPro" id="IPR027417">
    <property type="entry name" value="P-loop_NTPase"/>
</dbReference>
<dbReference type="CDD" id="cd03216">
    <property type="entry name" value="ABC_Carb_Monos_I"/>
    <property type="match status" value="1"/>
</dbReference>
<keyword evidence="3" id="KW-0813">Transport</keyword>
<dbReference type="PANTHER" id="PTHR43790">
    <property type="entry name" value="CARBOHYDRATE TRANSPORT ATP-BINDING PROTEIN MG119-RELATED"/>
    <property type="match status" value="1"/>
</dbReference>
<dbReference type="PROSITE" id="PS00211">
    <property type="entry name" value="ABC_TRANSPORTER_1"/>
    <property type="match status" value="1"/>
</dbReference>
<gene>
    <name evidence="12" type="primary">rbsA</name>
    <name evidence="12" type="ORF">GCM10011409_24050</name>
</gene>
<dbReference type="InterPro" id="IPR050107">
    <property type="entry name" value="ABC_carbohydrate_import_ATPase"/>
</dbReference>
<evidence type="ECO:0000256" key="5">
    <source>
        <dbReference type="ARBA" id="ARBA00022597"/>
    </source>
</evidence>
<comment type="subcellular location">
    <subcellularLocation>
        <location evidence="2">Cell inner membrane</location>
    </subcellularLocation>
    <subcellularLocation>
        <location evidence="1">Cell membrane</location>
        <topology evidence="1">Peripheral membrane protein</topology>
    </subcellularLocation>
</comment>
<dbReference type="InterPro" id="IPR003593">
    <property type="entry name" value="AAA+_ATPase"/>
</dbReference>
<dbReference type="GO" id="GO:0016887">
    <property type="term" value="F:ATP hydrolysis activity"/>
    <property type="evidence" value="ECO:0007669"/>
    <property type="project" value="InterPro"/>
</dbReference>
<evidence type="ECO:0000256" key="1">
    <source>
        <dbReference type="ARBA" id="ARBA00004202"/>
    </source>
</evidence>
<keyword evidence="4" id="KW-1003">Cell membrane</keyword>
<dbReference type="CDD" id="cd03215">
    <property type="entry name" value="ABC_Carb_Monos_II"/>
    <property type="match status" value="1"/>
</dbReference>
<dbReference type="FunFam" id="3.40.50.300:FF:000127">
    <property type="entry name" value="Ribose import ATP-binding protein RbsA"/>
    <property type="match status" value="1"/>
</dbReference>
<evidence type="ECO:0000256" key="8">
    <source>
        <dbReference type="ARBA" id="ARBA00022840"/>
    </source>
</evidence>
<evidence type="ECO:0000256" key="7">
    <source>
        <dbReference type="ARBA" id="ARBA00022741"/>
    </source>
</evidence>
<evidence type="ECO:0000256" key="9">
    <source>
        <dbReference type="ARBA" id="ARBA00022967"/>
    </source>
</evidence>
<accession>A0A9W5TYH2</accession>
<evidence type="ECO:0000256" key="2">
    <source>
        <dbReference type="ARBA" id="ARBA00004533"/>
    </source>
</evidence>
<dbReference type="InterPro" id="IPR003439">
    <property type="entry name" value="ABC_transporter-like_ATP-bd"/>
</dbReference>
<dbReference type="Gene3D" id="3.40.50.300">
    <property type="entry name" value="P-loop containing nucleotide triphosphate hydrolases"/>
    <property type="match status" value="2"/>
</dbReference>
<evidence type="ECO:0000313" key="12">
    <source>
        <dbReference type="EMBL" id="GGB45671.1"/>
    </source>
</evidence>
<keyword evidence="6" id="KW-0677">Repeat</keyword>
<name>A0A9W5TYH2_9BACI</name>
<dbReference type="AlphaFoldDB" id="A0A9W5TYH2"/>
<dbReference type="RefSeq" id="WP_371871313.1">
    <property type="nucleotide sequence ID" value="NZ_BMJD01000018.1"/>
</dbReference>
<feature type="domain" description="ABC transporter" evidence="11">
    <location>
        <begin position="7"/>
        <end position="245"/>
    </location>
</feature>
<dbReference type="PANTHER" id="PTHR43790:SF3">
    <property type="entry name" value="D-ALLOSE IMPORT ATP-BINDING PROTEIN ALSA-RELATED"/>
    <property type="match status" value="1"/>
</dbReference>
<reference evidence="12" key="1">
    <citation type="journal article" date="2014" name="Int. J. Syst. Evol. Microbiol.">
        <title>Complete genome sequence of Corynebacterium casei LMG S-19264T (=DSM 44701T), isolated from a smear-ripened cheese.</title>
        <authorList>
            <consortium name="US DOE Joint Genome Institute (JGI-PGF)"/>
            <person name="Walter F."/>
            <person name="Albersmeier A."/>
            <person name="Kalinowski J."/>
            <person name="Ruckert C."/>
        </authorList>
    </citation>
    <scope>NUCLEOTIDE SEQUENCE</scope>
    <source>
        <strain evidence="12">CGMCC 1.15454</strain>
    </source>
</reference>
<reference evidence="12" key="2">
    <citation type="submission" date="2020-09" db="EMBL/GenBank/DDBJ databases">
        <authorList>
            <person name="Sun Q."/>
            <person name="Zhou Y."/>
        </authorList>
    </citation>
    <scope>NUCLEOTIDE SEQUENCE</scope>
    <source>
        <strain evidence="12">CGMCC 1.15454</strain>
    </source>
</reference>
<dbReference type="Pfam" id="PF00005">
    <property type="entry name" value="ABC_tran"/>
    <property type="match status" value="2"/>
</dbReference>
<dbReference type="PROSITE" id="PS50893">
    <property type="entry name" value="ABC_TRANSPORTER_2"/>
    <property type="match status" value="2"/>
</dbReference>
<dbReference type="Proteomes" id="UP000621492">
    <property type="component" value="Unassembled WGS sequence"/>
</dbReference>
<keyword evidence="7" id="KW-0547">Nucleotide-binding</keyword>
<dbReference type="GO" id="GO:0015749">
    <property type="term" value="P:monosaccharide transmembrane transport"/>
    <property type="evidence" value="ECO:0007669"/>
    <property type="project" value="UniProtKB-ARBA"/>
</dbReference>
<dbReference type="GO" id="GO:0005524">
    <property type="term" value="F:ATP binding"/>
    <property type="evidence" value="ECO:0007669"/>
    <property type="project" value="UniProtKB-KW"/>
</dbReference>
<keyword evidence="13" id="KW-1185">Reference proteome</keyword>
<comment type="caution">
    <text evidence="12">The sequence shown here is derived from an EMBL/GenBank/DDBJ whole genome shotgun (WGS) entry which is preliminary data.</text>
</comment>
<dbReference type="SMART" id="SM00382">
    <property type="entry name" value="AAA"/>
    <property type="match status" value="2"/>
</dbReference>
<evidence type="ECO:0000256" key="6">
    <source>
        <dbReference type="ARBA" id="ARBA00022737"/>
    </source>
</evidence>
<dbReference type="SUPFAM" id="SSF52540">
    <property type="entry name" value="P-loop containing nucleoside triphosphate hydrolases"/>
    <property type="match status" value="2"/>
</dbReference>
<dbReference type="FunFam" id="3.40.50.300:FF:000126">
    <property type="entry name" value="Galactose/methyl galactoside import ATP-binding protein MglA"/>
    <property type="match status" value="1"/>
</dbReference>
<dbReference type="InterPro" id="IPR017871">
    <property type="entry name" value="ABC_transporter-like_CS"/>
</dbReference>
<dbReference type="GO" id="GO:0005886">
    <property type="term" value="C:plasma membrane"/>
    <property type="evidence" value="ECO:0007669"/>
    <property type="project" value="UniProtKB-SubCell"/>
</dbReference>
<dbReference type="EMBL" id="BMJD01000018">
    <property type="protein sequence ID" value="GGB45671.1"/>
    <property type="molecule type" value="Genomic_DNA"/>
</dbReference>
<evidence type="ECO:0000256" key="10">
    <source>
        <dbReference type="ARBA" id="ARBA00023136"/>
    </source>
</evidence>
<keyword evidence="9" id="KW-1278">Translocase</keyword>
<keyword evidence="5" id="KW-0762">Sugar transport</keyword>
<protein>
    <submittedName>
        <fullName evidence="12">Ribose import ATP-binding protein RbsA</fullName>
    </submittedName>
</protein>
<keyword evidence="8 12" id="KW-0067">ATP-binding</keyword>
<evidence type="ECO:0000259" key="11">
    <source>
        <dbReference type="PROSITE" id="PS50893"/>
    </source>
</evidence>
<evidence type="ECO:0000256" key="3">
    <source>
        <dbReference type="ARBA" id="ARBA00022448"/>
    </source>
</evidence>
<proteinExistence type="predicted"/>
<evidence type="ECO:0000256" key="4">
    <source>
        <dbReference type="ARBA" id="ARBA00022475"/>
    </source>
</evidence>
<organism evidence="12 13">
    <name type="scientific">Lentibacillus populi</name>
    <dbReference type="NCBI Taxonomy" id="1827502"/>
    <lineage>
        <taxon>Bacteria</taxon>
        <taxon>Bacillati</taxon>
        <taxon>Bacillota</taxon>
        <taxon>Bacilli</taxon>
        <taxon>Bacillales</taxon>
        <taxon>Bacillaceae</taxon>
        <taxon>Lentibacillus</taxon>
    </lineage>
</organism>
<keyword evidence="10" id="KW-0472">Membrane</keyword>